<keyword evidence="4" id="KW-1185">Reference proteome</keyword>
<proteinExistence type="predicted"/>
<dbReference type="GO" id="GO:0009636">
    <property type="term" value="P:response to toxic substance"/>
    <property type="evidence" value="ECO:0007669"/>
    <property type="project" value="TreeGrafter"/>
</dbReference>
<organism evidence="3 4">
    <name type="scientific">Parvularcula dongshanensis</name>
    <dbReference type="NCBI Taxonomy" id="1173995"/>
    <lineage>
        <taxon>Bacteria</taxon>
        <taxon>Pseudomonadati</taxon>
        <taxon>Pseudomonadota</taxon>
        <taxon>Alphaproteobacteria</taxon>
        <taxon>Parvularculales</taxon>
        <taxon>Parvularculaceae</taxon>
        <taxon>Parvularcula</taxon>
    </lineage>
</organism>
<dbReference type="InterPro" id="IPR012867">
    <property type="entry name" value="DUF1648"/>
</dbReference>
<evidence type="ECO:0000259" key="2">
    <source>
        <dbReference type="Pfam" id="PF07853"/>
    </source>
</evidence>
<reference evidence="3 4" key="1">
    <citation type="submission" date="2020-08" db="EMBL/GenBank/DDBJ databases">
        <title>Genomic Encyclopedia of Type Strains, Phase IV (KMG-IV): sequencing the most valuable type-strain genomes for metagenomic binning, comparative biology and taxonomic classification.</title>
        <authorList>
            <person name="Goeker M."/>
        </authorList>
    </citation>
    <scope>NUCLEOTIDE SEQUENCE [LARGE SCALE GENOMIC DNA]</scope>
    <source>
        <strain evidence="3 4">DSM 102850</strain>
    </source>
</reference>
<dbReference type="AlphaFoldDB" id="A0A840HYX8"/>
<feature type="transmembrane region" description="Helical" evidence="1">
    <location>
        <begin position="157"/>
        <end position="181"/>
    </location>
</feature>
<evidence type="ECO:0000313" key="3">
    <source>
        <dbReference type="EMBL" id="MBB4657779.1"/>
    </source>
</evidence>
<feature type="transmembrane region" description="Helical" evidence="1">
    <location>
        <begin position="116"/>
        <end position="136"/>
    </location>
</feature>
<dbReference type="Pfam" id="PF13630">
    <property type="entry name" value="SdpI"/>
    <property type="match status" value="1"/>
</dbReference>
<dbReference type="PANTHER" id="PTHR37810:SF5">
    <property type="entry name" value="IMMUNITY PROTEIN SDPI"/>
    <property type="match status" value="1"/>
</dbReference>
<dbReference type="RefSeq" id="WP_183815144.1">
    <property type="nucleotide sequence ID" value="NZ_JACHOB010000001.1"/>
</dbReference>
<comment type="caution">
    <text evidence="3">The sequence shown here is derived from an EMBL/GenBank/DDBJ whole genome shotgun (WGS) entry which is preliminary data.</text>
</comment>
<evidence type="ECO:0000313" key="4">
    <source>
        <dbReference type="Proteomes" id="UP000563524"/>
    </source>
</evidence>
<dbReference type="Pfam" id="PF07853">
    <property type="entry name" value="DUF1648"/>
    <property type="match status" value="1"/>
</dbReference>
<dbReference type="InterPro" id="IPR025962">
    <property type="entry name" value="SdpI/YhfL"/>
</dbReference>
<dbReference type="Proteomes" id="UP000563524">
    <property type="component" value="Unassembled WGS sequence"/>
</dbReference>
<dbReference type="PIRSF" id="PIRSF038959">
    <property type="entry name" value="SdpI"/>
    <property type="match status" value="1"/>
</dbReference>
<gene>
    <name evidence="3" type="ORF">GGQ59_000279</name>
</gene>
<protein>
    <submittedName>
        <fullName evidence="3">Putative membrane protein</fullName>
    </submittedName>
</protein>
<evidence type="ECO:0000256" key="1">
    <source>
        <dbReference type="SAM" id="Phobius"/>
    </source>
</evidence>
<feature type="transmembrane region" description="Helical" evidence="1">
    <location>
        <begin position="187"/>
        <end position="208"/>
    </location>
</feature>
<feature type="domain" description="DUF1648" evidence="2">
    <location>
        <begin position="12"/>
        <end position="60"/>
    </location>
</feature>
<keyword evidence="1" id="KW-0472">Membrane</keyword>
<dbReference type="PANTHER" id="PTHR37810">
    <property type="entry name" value="IMMUNITY PROTEIN SDPI"/>
    <property type="match status" value="1"/>
</dbReference>
<feature type="transmembrane region" description="Helical" evidence="1">
    <location>
        <begin position="85"/>
        <end position="110"/>
    </location>
</feature>
<accession>A0A840HYX8</accession>
<sequence>MIRTGLRWSVPLLLLSLLASVLVWPRVPEGAAVPIHWNLEGQADGFASRVVALFAMPALMAGLIPFFAVLPRLDPKRAGLERSAGLYLTGWIGCSVVLLLLHLVILWHALGREAPVGTVALAAVALLFLVMGNFVAKSQPNWFAGLRTPWSLSSRDAWIAGNRALGWGFVASGGLGLVGLLAGGAPLGLGLLLAGSLASTALGTYRSYAVWRAETQR</sequence>
<keyword evidence="1" id="KW-1133">Transmembrane helix</keyword>
<dbReference type="InterPro" id="IPR026272">
    <property type="entry name" value="SdpI"/>
</dbReference>
<name>A0A840HYX8_9PROT</name>
<feature type="transmembrane region" description="Helical" evidence="1">
    <location>
        <begin position="46"/>
        <end position="73"/>
    </location>
</feature>
<keyword evidence="1" id="KW-0812">Transmembrane</keyword>
<dbReference type="EMBL" id="JACHOB010000001">
    <property type="protein sequence ID" value="MBB4657779.1"/>
    <property type="molecule type" value="Genomic_DNA"/>
</dbReference>